<organism evidence="2 3">
    <name type="scientific">Alteromonas macleodii</name>
    <name type="common">Pseudoalteromonas macleodii</name>
    <dbReference type="NCBI Taxonomy" id="28108"/>
    <lineage>
        <taxon>Bacteria</taxon>
        <taxon>Pseudomonadati</taxon>
        <taxon>Pseudomonadota</taxon>
        <taxon>Gammaproteobacteria</taxon>
        <taxon>Alteromonadales</taxon>
        <taxon>Alteromonadaceae</taxon>
        <taxon>Alteromonas/Salinimonas group</taxon>
        <taxon>Alteromonas</taxon>
    </lineage>
</organism>
<dbReference type="Proteomes" id="UP000095392">
    <property type="component" value="Unassembled WGS sequence"/>
</dbReference>
<evidence type="ECO:0000256" key="1">
    <source>
        <dbReference type="SAM" id="MobiDB-lite"/>
    </source>
</evidence>
<comment type="caution">
    <text evidence="2">The sequence shown here is derived from an EMBL/GenBank/DDBJ whole genome shotgun (WGS) entry which is preliminary data.</text>
</comment>
<dbReference type="EMBL" id="MIPY01000058">
    <property type="protein sequence ID" value="OES24875.1"/>
    <property type="molecule type" value="Genomic_DNA"/>
</dbReference>
<evidence type="ECO:0008006" key="4">
    <source>
        <dbReference type="Google" id="ProtNLM"/>
    </source>
</evidence>
<accession>A0AB36FP85</accession>
<feature type="region of interest" description="Disordered" evidence="1">
    <location>
        <begin position="1"/>
        <end position="28"/>
    </location>
</feature>
<evidence type="ECO:0000313" key="2">
    <source>
        <dbReference type="EMBL" id="OES24875.1"/>
    </source>
</evidence>
<name>A0AB36FP85_ALTMA</name>
<evidence type="ECO:0000313" key="3">
    <source>
        <dbReference type="Proteomes" id="UP000095392"/>
    </source>
</evidence>
<dbReference type="AlphaFoldDB" id="A0AB36FP85"/>
<proteinExistence type="predicted"/>
<gene>
    <name evidence="2" type="ORF">BFV95_4634</name>
</gene>
<protein>
    <recommendedName>
        <fullName evidence="4">Transposase</fullName>
    </recommendedName>
</protein>
<reference evidence="2 3" key="1">
    <citation type="submission" date="2016-09" db="EMBL/GenBank/DDBJ databases">
        <title>Draft Genome Sequence of four Alteromonas macleodii strains isolated from copper coupons and grown long-term at elevated copper levels.</title>
        <authorList>
            <person name="Cusick K."/>
            <person name="Dale J."/>
            <person name="Little B."/>
            <person name="Biffinger J."/>
        </authorList>
    </citation>
    <scope>NUCLEOTIDE SEQUENCE [LARGE SCALE GENOMIC DNA]</scope>
    <source>
        <strain evidence="2 3">KCP01</strain>
    </source>
</reference>
<sequence>MLQHKNALSGDGVEKRYKPGHRKNGVKKSYSPTLLNRFLLISETVSIGEAIASPYPDGLLQ</sequence>
<keyword evidence="3" id="KW-1185">Reference proteome</keyword>